<sequence length="132" mass="15186">MATSSPTQLQNGTVEDSRTALEDFQALQASLEEIVSCMIRDEEQVAKQLSVHLNELRAAVEEFEHEVTIMGRLLSVAPEDAIADLRRIYEESGLSNSVILRRYQVDTQYSIFFILLYSMRLNLWLIDEPRQH</sequence>
<reference evidence="2 3" key="1">
    <citation type="journal article" date="2016" name="Mol. Biol. Evol.">
        <title>Comparative Genomics of Early-Diverging Mushroom-Forming Fungi Provides Insights into the Origins of Lignocellulose Decay Capabilities.</title>
        <authorList>
            <person name="Nagy L.G."/>
            <person name="Riley R."/>
            <person name="Tritt A."/>
            <person name="Adam C."/>
            <person name="Daum C."/>
            <person name="Floudas D."/>
            <person name="Sun H."/>
            <person name="Yadav J.S."/>
            <person name="Pangilinan J."/>
            <person name="Larsson K.H."/>
            <person name="Matsuura K."/>
            <person name="Barry K."/>
            <person name="Labutti K."/>
            <person name="Kuo R."/>
            <person name="Ohm R.A."/>
            <person name="Bhattacharya S.S."/>
            <person name="Shirouzu T."/>
            <person name="Yoshinaga Y."/>
            <person name="Martin F.M."/>
            <person name="Grigoriev I.V."/>
            <person name="Hibbett D.S."/>
        </authorList>
    </citation>
    <scope>NUCLEOTIDE SEQUENCE [LARGE SCALE GENOMIC DNA]</scope>
    <source>
        <strain evidence="2 3">HHB14362 ss-1</strain>
    </source>
</reference>
<organism evidence="2 3">
    <name type="scientific">Neolentinus lepideus HHB14362 ss-1</name>
    <dbReference type="NCBI Taxonomy" id="1314782"/>
    <lineage>
        <taxon>Eukaryota</taxon>
        <taxon>Fungi</taxon>
        <taxon>Dikarya</taxon>
        <taxon>Basidiomycota</taxon>
        <taxon>Agaricomycotina</taxon>
        <taxon>Agaricomycetes</taxon>
        <taxon>Gloeophyllales</taxon>
        <taxon>Gloeophyllaceae</taxon>
        <taxon>Neolentinus</taxon>
    </lineage>
</organism>
<feature type="coiled-coil region" evidence="1">
    <location>
        <begin position="39"/>
        <end position="66"/>
    </location>
</feature>
<protein>
    <submittedName>
        <fullName evidence="2">Uncharacterized protein</fullName>
    </submittedName>
</protein>
<name>A0A165PUG1_9AGAM</name>
<dbReference type="InParanoid" id="A0A165PUG1"/>
<dbReference type="Proteomes" id="UP000076761">
    <property type="component" value="Unassembled WGS sequence"/>
</dbReference>
<evidence type="ECO:0000313" key="3">
    <source>
        <dbReference type="Proteomes" id="UP000076761"/>
    </source>
</evidence>
<gene>
    <name evidence="2" type="ORF">NEOLEDRAFT_1181682</name>
</gene>
<evidence type="ECO:0000256" key="1">
    <source>
        <dbReference type="SAM" id="Coils"/>
    </source>
</evidence>
<dbReference type="AlphaFoldDB" id="A0A165PUG1"/>
<keyword evidence="3" id="KW-1185">Reference proteome</keyword>
<proteinExistence type="predicted"/>
<dbReference type="EMBL" id="KV425606">
    <property type="protein sequence ID" value="KZT21517.1"/>
    <property type="molecule type" value="Genomic_DNA"/>
</dbReference>
<keyword evidence="1" id="KW-0175">Coiled coil</keyword>
<evidence type="ECO:0000313" key="2">
    <source>
        <dbReference type="EMBL" id="KZT21517.1"/>
    </source>
</evidence>
<accession>A0A165PUG1</accession>